<evidence type="ECO:0000256" key="1">
    <source>
        <dbReference type="SAM" id="MobiDB-lite"/>
    </source>
</evidence>
<evidence type="ECO:0000313" key="3">
    <source>
        <dbReference type="Proteomes" id="UP001219934"/>
    </source>
</evidence>
<feature type="region of interest" description="Disordered" evidence="1">
    <location>
        <begin position="49"/>
        <end position="76"/>
    </location>
</feature>
<dbReference type="AlphaFoldDB" id="A0AAD6BJK1"/>
<organism evidence="2 3">
    <name type="scientific">Pogonophryne albipinna</name>
    <dbReference type="NCBI Taxonomy" id="1090488"/>
    <lineage>
        <taxon>Eukaryota</taxon>
        <taxon>Metazoa</taxon>
        <taxon>Chordata</taxon>
        <taxon>Craniata</taxon>
        <taxon>Vertebrata</taxon>
        <taxon>Euteleostomi</taxon>
        <taxon>Actinopterygii</taxon>
        <taxon>Neopterygii</taxon>
        <taxon>Teleostei</taxon>
        <taxon>Neoteleostei</taxon>
        <taxon>Acanthomorphata</taxon>
        <taxon>Eupercaria</taxon>
        <taxon>Perciformes</taxon>
        <taxon>Notothenioidei</taxon>
        <taxon>Pogonophryne</taxon>
    </lineage>
</organism>
<accession>A0AAD6BJK1</accession>
<feature type="compositionally biased region" description="Basic residues" evidence="1">
    <location>
        <begin position="66"/>
        <end position="76"/>
    </location>
</feature>
<comment type="caution">
    <text evidence="2">The sequence shown here is derived from an EMBL/GenBank/DDBJ whole genome shotgun (WGS) entry which is preliminary data.</text>
</comment>
<evidence type="ECO:0000313" key="2">
    <source>
        <dbReference type="EMBL" id="KAJ4944056.1"/>
    </source>
</evidence>
<dbReference type="Proteomes" id="UP001219934">
    <property type="component" value="Unassembled WGS sequence"/>
</dbReference>
<protein>
    <submittedName>
        <fullName evidence="2">Uncharacterized protein</fullName>
    </submittedName>
</protein>
<sequence length="76" mass="8469">MAWKAAHMRSYTSEHVTIKNAGQGWKVGEAGCPITAQAIKDERLVCGQRERGKTKPGMRMVGTRTLPHKPGRHFPQ</sequence>
<reference evidence="2" key="1">
    <citation type="submission" date="2022-11" db="EMBL/GenBank/DDBJ databases">
        <title>Chromosome-level genome of Pogonophryne albipinna.</title>
        <authorList>
            <person name="Jo E."/>
        </authorList>
    </citation>
    <scope>NUCLEOTIDE SEQUENCE</scope>
    <source>
        <strain evidence="2">SGF0006</strain>
        <tissue evidence="2">Muscle</tissue>
    </source>
</reference>
<name>A0AAD6BJK1_9TELE</name>
<proteinExistence type="predicted"/>
<gene>
    <name evidence="2" type="ORF">JOQ06_012603</name>
</gene>
<keyword evidence="3" id="KW-1185">Reference proteome</keyword>
<dbReference type="EMBL" id="JAPTMU010000004">
    <property type="protein sequence ID" value="KAJ4944056.1"/>
    <property type="molecule type" value="Genomic_DNA"/>
</dbReference>